<accession>A0A1H9V8H2</accession>
<dbReference type="PRINTS" id="PR00412">
    <property type="entry name" value="EPOXHYDRLASE"/>
</dbReference>
<feature type="domain" description="AB hydrolase-1" evidence="2">
    <location>
        <begin position="22"/>
        <end position="141"/>
    </location>
</feature>
<sequence length="273" mass="29435">MVLRRIHTNGVELNVAVEGEGPVLVLLHGFPHTWQVWEPVVPALAAHRRVIAPDLRGLGASARPESGYAAADVANDVAGLLDALGIAEADVAAIDLGVPPAFLLAAGHPGRVRRLVLMEALVGTLPGAEDFLRHGPPWWFGFHSAPGLAESVLLGHEAEYLDFFLHAGTAGDGVTPRFRDAVHEAYKGRAALKAAFEHYRALPESARQIEEAVHRRRLSVPTLTIGAAPVGDATYRQVKLVGDEVRNVRLEGCGHIIPQHRPEELLAVLQEFL</sequence>
<dbReference type="PRINTS" id="PR00111">
    <property type="entry name" value="ABHYDROLASE"/>
</dbReference>
<keyword evidence="1" id="KW-0378">Hydrolase</keyword>
<dbReference type="InterPro" id="IPR000073">
    <property type="entry name" value="AB_hydrolase_1"/>
</dbReference>
<reference evidence="4" key="1">
    <citation type="submission" date="2016-10" db="EMBL/GenBank/DDBJ databases">
        <authorList>
            <person name="Varghese N."/>
            <person name="Submissions S."/>
        </authorList>
    </citation>
    <scope>NUCLEOTIDE SEQUENCE [LARGE SCALE GENOMIC DNA]</scope>
    <source>
        <strain evidence="4">DSM 44437</strain>
    </source>
</reference>
<dbReference type="InterPro" id="IPR000639">
    <property type="entry name" value="Epox_hydrolase-like"/>
</dbReference>
<dbReference type="Gene3D" id="3.40.50.1820">
    <property type="entry name" value="alpha/beta hydrolase"/>
    <property type="match status" value="1"/>
</dbReference>
<dbReference type="Pfam" id="PF00561">
    <property type="entry name" value="Abhydrolase_1"/>
    <property type="match status" value="1"/>
</dbReference>
<gene>
    <name evidence="3" type="ORF">SAMN04488000_117114</name>
</gene>
<evidence type="ECO:0000259" key="2">
    <source>
        <dbReference type="Pfam" id="PF00561"/>
    </source>
</evidence>
<proteinExistence type="predicted"/>
<evidence type="ECO:0000313" key="4">
    <source>
        <dbReference type="Proteomes" id="UP000199503"/>
    </source>
</evidence>
<dbReference type="PANTHER" id="PTHR43329">
    <property type="entry name" value="EPOXIDE HYDROLASE"/>
    <property type="match status" value="1"/>
</dbReference>
<protein>
    <submittedName>
        <fullName evidence="3">Pimeloyl-ACP methyl ester carboxylesterase</fullName>
    </submittedName>
</protein>
<organism evidence="3 4">
    <name type="scientific">Lentzea albida</name>
    <dbReference type="NCBI Taxonomy" id="65499"/>
    <lineage>
        <taxon>Bacteria</taxon>
        <taxon>Bacillati</taxon>
        <taxon>Actinomycetota</taxon>
        <taxon>Actinomycetes</taxon>
        <taxon>Pseudonocardiales</taxon>
        <taxon>Pseudonocardiaceae</taxon>
        <taxon>Lentzea</taxon>
    </lineage>
</organism>
<dbReference type="InterPro" id="IPR029058">
    <property type="entry name" value="AB_hydrolase_fold"/>
</dbReference>
<keyword evidence="4" id="KW-1185">Reference proteome</keyword>
<dbReference type="AlphaFoldDB" id="A0A1H9V8H2"/>
<evidence type="ECO:0000313" key="3">
    <source>
        <dbReference type="EMBL" id="SES17841.1"/>
    </source>
</evidence>
<dbReference type="Proteomes" id="UP000199503">
    <property type="component" value="Unassembled WGS sequence"/>
</dbReference>
<evidence type="ECO:0000256" key="1">
    <source>
        <dbReference type="ARBA" id="ARBA00022801"/>
    </source>
</evidence>
<name>A0A1H9V8H2_9PSEU</name>
<dbReference type="RefSeq" id="WP_089922739.1">
    <property type="nucleotide sequence ID" value="NZ_FOFV01000017.1"/>
</dbReference>
<dbReference type="SUPFAM" id="SSF53474">
    <property type="entry name" value="alpha/beta-Hydrolases"/>
    <property type="match status" value="1"/>
</dbReference>
<dbReference type="STRING" id="65499.SAMN04488000_117114"/>
<dbReference type="OrthoDB" id="3507586at2"/>
<dbReference type="EMBL" id="FOFV01000017">
    <property type="protein sequence ID" value="SES17841.1"/>
    <property type="molecule type" value="Genomic_DNA"/>
</dbReference>
<dbReference type="GO" id="GO:0016787">
    <property type="term" value="F:hydrolase activity"/>
    <property type="evidence" value="ECO:0007669"/>
    <property type="project" value="UniProtKB-KW"/>
</dbReference>